<dbReference type="EMBL" id="BSEN01000009">
    <property type="protein sequence ID" value="GLJ76514.1"/>
    <property type="molecule type" value="Genomic_DNA"/>
</dbReference>
<reference evidence="1" key="2">
    <citation type="submission" date="2023-01" db="EMBL/GenBank/DDBJ databases">
        <authorList>
            <person name="Sun Q."/>
            <person name="Evtushenko L."/>
        </authorList>
    </citation>
    <scope>NUCLEOTIDE SEQUENCE</scope>
    <source>
        <strain evidence="1">VKM Ac-1401</strain>
    </source>
</reference>
<evidence type="ECO:0000313" key="2">
    <source>
        <dbReference type="Proteomes" id="UP001142372"/>
    </source>
</evidence>
<sequence length="69" mass="7400">MRSRCNVGRLLDGGMIEAGDERRAQGRGAVERSYRLPPDRPTVTPEASAAMTTAEHRNGFAAAMADLIA</sequence>
<organism evidence="1 2">
    <name type="scientific">Leifsonia poae</name>
    <dbReference type="NCBI Taxonomy" id="110933"/>
    <lineage>
        <taxon>Bacteria</taxon>
        <taxon>Bacillati</taxon>
        <taxon>Actinomycetota</taxon>
        <taxon>Actinomycetes</taxon>
        <taxon>Micrococcales</taxon>
        <taxon>Microbacteriaceae</taxon>
        <taxon>Leifsonia</taxon>
    </lineage>
</organism>
<keyword evidence="2" id="KW-1185">Reference proteome</keyword>
<gene>
    <name evidence="1" type="ORF">GCM10017584_20880</name>
</gene>
<comment type="caution">
    <text evidence="1">The sequence shown here is derived from an EMBL/GenBank/DDBJ whole genome shotgun (WGS) entry which is preliminary data.</text>
</comment>
<dbReference type="AlphaFoldDB" id="A0A9W6M0B9"/>
<accession>A0A9W6M0B9</accession>
<name>A0A9W6M0B9_9MICO</name>
<evidence type="ECO:0000313" key="1">
    <source>
        <dbReference type="EMBL" id="GLJ76514.1"/>
    </source>
</evidence>
<proteinExistence type="predicted"/>
<dbReference type="Proteomes" id="UP001142372">
    <property type="component" value="Unassembled WGS sequence"/>
</dbReference>
<reference evidence="1" key="1">
    <citation type="journal article" date="2014" name="Int. J. Syst. Evol. Microbiol.">
        <title>Complete genome sequence of Corynebacterium casei LMG S-19264T (=DSM 44701T), isolated from a smear-ripened cheese.</title>
        <authorList>
            <consortium name="US DOE Joint Genome Institute (JGI-PGF)"/>
            <person name="Walter F."/>
            <person name="Albersmeier A."/>
            <person name="Kalinowski J."/>
            <person name="Ruckert C."/>
        </authorList>
    </citation>
    <scope>NUCLEOTIDE SEQUENCE</scope>
    <source>
        <strain evidence="1">VKM Ac-1401</strain>
    </source>
</reference>
<protein>
    <submittedName>
        <fullName evidence="1">Uncharacterized protein</fullName>
    </submittedName>
</protein>